<dbReference type="PROSITE" id="PS51318">
    <property type="entry name" value="TAT"/>
    <property type="match status" value="1"/>
</dbReference>
<organism evidence="6 7">
    <name type="scientific">Raoultibacter timonensis</name>
    <dbReference type="NCBI Taxonomy" id="1907662"/>
    <lineage>
        <taxon>Bacteria</taxon>
        <taxon>Bacillati</taxon>
        <taxon>Actinomycetota</taxon>
        <taxon>Coriobacteriia</taxon>
        <taxon>Eggerthellales</taxon>
        <taxon>Eggerthellaceae</taxon>
        <taxon>Raoultibacter</taxon>
    </lineage>
</organism>
<evidence type="ECO:0000259" key="5">
    <source>
        <dbReference type="Pfam" id="PF00890"/>
    </source>
</evidence>
<dbReference type="PANTHER" id="PTHR43400:SF10">
    <property type="entry name" value="3-OXOSTEROID 1-DEHYDROGENASE"/>
    <property type="match status" value="1"/>
</dbReference>
<evidence type="ECO:0000256" key="3">
    <source>
        <dbReference type="ARBA" id="ARBA00022827"/>
    </source>
</evidence>
<gene>
    <name evidence="6" type="ORF">CE91St30_03030</name>
</gene>
<dbReference type="Gene3D" id="3.90.700.10">
    <property type="entry name" value="Succinate dehydrogenase/fumarate reductase flavoprotein, catalytic domain"/>
    <property type="match status" value="1"/>
</dbReference>
<dbReference type="PANTHER" id="PTHR43400">
    <property type="entry name" value="FUMARATE REDUCTASE"/>
    <property type="match status" value="1"/>
</dbReference>
<keyword evidence="4" id="KW-0560">Oxidoreductase</keyword>
<evidence type="ECO:0000313" key="6">
    <source>
        <dbReference type="EMBL" id="BDE94970.1"/>
    </source>
</evidence>
<dbReference type="Gene3D" id="3.50.50.60">
    <property type="entry name" value="FAD/NAD(P)-binding domain"/>
    <property type="match status" value="1"/>
</dbReference>
<dbReference type="Pfam" id="PF00890">
    <property type="entry name" value="FAD_binding_2"/>
    <property type="match status" value="1"/>
</dbReference>
<dbReference type="InterPro" id="IPR003953">
    <property type="entry name" value="FAD-dep_OxRdtase_2_FAD-bd"/>
</dbReference>
<dbReference type="InterPro" id="IPR006311">
    <property type="entry name" value="TAT_signal"/>
</dbReference>
<name>A0ABM7WFR4_9ACTN</name>
<dbReference type="SUPFAM" id="SSF51905">
    <property type="entry name" value="FAD/NAD(P)-binding domain"/>
    <property type="match status" value="1"/>
</dbReference>
<feature type="domain" description="FAD-dependent oxidoreductase 2 FAD-binding" evidence="5">
    <location>
        <begin position="70"/>
        <end position="492"/>
    </location>
</feature>
<dbReference type="InterPro" id="IPR027477">
    <property type="entry name" value="Succ_DH/fumarate_Rdtase_cat_sf"/>
</dbReference>
<evidence type="ECO:0000256" key="1">
    <source>
        <dbReference type="ARBA" id="ARBA00001974"/>
    </source>
</evidence>
<sequence length="528" mass="54932">MGNLTRRDLLKGLGIGSVMVASAGALSACTPAGKATGGNAGAASGSADSAAYQYAKRKSDVTSMTQSEADVLVIGGGGAGLCAALSASEQGAKVTICEKMSVLGGATMLSSGKIPAVGTKQQTDMGEADSVGACVIDIMRPSNYSVRPDLVYTVTEQSKDIIEWTESHGAVWTIDEVLYFGQTAHRMHTTNDAGKGLTDALIASMEADQNITEMLSCEILGLVLADDDDSVIGAYGKNGKEEIAIFAKNTVLASSGFANNPDMLAQYCPEAVDAVKVVAPGATGEGILWAQELGAELQNMGAYQGHAFHGVDNSQTLEQGVANNGGIIVNQEGNRFMSEYGGYSELSPHVLAQTDHIAYLCFTDAQIEKSVKYAGWEEEGIVFKGATASELATAIGADEATFEKTIAEYQAAIEKGEDKFNRAHLPAGFDGPYYAVKITGEIRHTQGGMSTDVAGHVLRPDKSLIKGLYAAGGCTEGFSSRGGAAYMSGNGLIQALVFGKIAGAAAATEDKESAALVEWKKSEIDAYK</sequence>
<evidence type="ECO:0000256" key="2">
    <source>
        <dbReference type="ARBA" id="ARBA00022630"/>
    </source>
</evidence>
<reference evidence="6 7" key="1">
    <citation type="submission" date="2022-01" db="EMBL/GenBank/DDBJ databases">
        <title>Novel bile acid biosynthetic pathways are enriched in the microbiome of centenarians.</title>
        <authorList>
            <person name="Sato Y."/>
            <person name="Atarashi K."/>
            <person name="Plichta R.D."/>
            <person name="Arai Y."/>
            <person name="Sasajima S."/>
            <person name="Kearney M.S."/>
            <person name="Suda W."/>
            <person name="Takeshita K."/>
            <person name="Sasaki T."/>
            <person name="Okamoto S."/>
            <person name="Skelly N.A."/>
            <person name="Okamura Y."/>
            <person name="Vlamakis H."/>
            <person name="Li Y."/>
            <person name="Tanoue T."/>
            <person name="Takei H."/>
            <person name="Nittono H."/>
            <person name="Narushima S."/>
            <person name="Irie J."/>
            <person name="Itoh H."/>
            <person name="Moriya K."/>
            <person name="Sugiura Y."/>
            <person name="Suematsu M."/>
            <person name="Moritoki N."/>
            <person name="Shibata S."/>
            <person name="Littman R.D."/>
            <person name="Fischbach A.M."/>
            <person name="Uwamino Y."/>
            <person name="Inoue T."/>
            <person name="Honda A."/>
            <person name="Hattori M."/>
            <person name="Murai T."/>
            <person name="Xavier J.R."/>
            <person name="Hirose N."/>
            <person name="Honda K."/>
        </authorList>
    </citation>
    <scope>NUCLEOTIDE SEQUENCE [LARGE SCALE GENOMIC DNA]</scope>
    <source>
        <strain evidence="6 7">CE91-St30</strain>
    </source>
</reference>
<dbReference type="Proteomes" id="UP001320544">
    <property type="component" value="Chromosome"/>
</dbReference>
<dbReference type="InterPro" id="IPR036188">
    <property type="entry name" value="FAD/NAD-bd_sf"/>
</dbReference>
<keyword evidence="3" id="KW-0274">FAD</keyword>
<dbReference type="InterPro" id="IPR050315">
    <property type="entry name" value="FAD-oxidoreductase_2"/>
</dbReference>
<dbReference type="RefSeq" id="WP_244411491.1">
    <property type="nucleotide sequence ID" value="NZ_AP025564.1"/>
</dbReference>
<comment type="cofactor">
    <cofactor evidence="1">
        <name>FAD</name>
        <dbReference type="ChEBI" id="CHEBI:57692"/>
    </cofactor>
</comment>
<evidence type="ECO:0000313" key="7">
    <source>
        <dbReference type="Proteomes" id="UP001320544"/>
    </source>
</evidence>
<dbReference type="PROSITE" id="PS51257">
    <property type="entry name" value="PROKAR_LIPOPROTEIN"/>
    <property type="match status" value="1"/>
</dbReference>
<dbReference type="SUPFAM" id="SSF56425">
    <property type="entry name" value="Succinate dehydrogenase/fumarate reductase flavoprotein, catalytic domain"/>
    <property type="match status" value="1"/>
</dbReference>
<keyword evidence="7" id="KW-1185">Reference proteome</keyword>
<evidence type="ECO:0000256" key="4">
    <source>
        <dbReference type="ARBA" id="ARBA00023002"/>
    </source>
</evidence>
<protein>
    <submittedName>
        <fullName evidence="6">Flavocytochrome c</fullName>
    </submittedName>
</protein>
<proteinExistence type="predicted"/>
<dbReference type="EMBL" id="AP025564">
    <property type="protein sequence ID" value="BDE94970.1"/>
    <property type="molecule type" value="Genomic_DNA"/>
</dbReference>
<accession>A0ABM7WFR4</accession>
<keyword evidence="2" id="KW-0285">Flavoprotein</keyword>